<sequence length="372" mass="42048">MPEHDNSINTNQIVSRCFIFLPHYLRLSAVEGWVALRGQLTLVKEACRRAFSSGLPDFRTFRLPDSKYIMTKILLIKTGAAGDVVRTTTLLRVLKGAITWVIDPRYAHILPDNHPELQRIIPIEQAAHVLKNESFDLTLSLEEDIVCAKLASNVPTGRLIGIHMDGDLIRYTDDVAGWFDMSLVSKLGRAAANKIKAANTHTFQYWLFNMLGLSFQGQPYCIYRNPAIEREEQLIGIETRSGNRWPNKSWAGYQALTGQLTASGYRCLILSQRDHLRDYLDDIARCAYLISGDTLAMHVALAYNIPALAIFNCTSPAEIYDYGLLQKIVSPLLQQSFYGREYTPEVIASVSPREVHDCFRQHIAFRKEGQKA</sequence>
<protein>
    <recommendedName>
        <fullName evidence="3">Lipopolysaccharide heptosyltransferase family protein</fullName>
    </recommendedName>
</protein>
<dbReference type="PANTHER" id="PTHR30160">
    <property type="entry name" value="TETRAACYLDISACCHARIDE 4'-KINASE-RELATED"/>
    <property type="match status" value="1"/>
</dbReference>
<reference evidence="1 2" key="1">
    <citation type="submission" date="2018-09" db="EMBL/GenBank/DDBJ databases">
        <title>Genome sequencing of strain 6GH32-13.</title>
        <authorList>
            <person name="Weon H.-Y."/>
            <person name="Heo J."/>
            <person name="Kwon S.-W."/>
        </authorList>
    </citation>
    <scope>NUCLEOTIDE SEQUENCE [LARGE SCALE GENOMIC DNA]</scope>
    <source>
        <strain evidence="1 2">5GH32-13</strain>
    </source>
</reference>
<evidence type="ECO:0000313" key="1">
    <source>
        <dbReference type="EMBL" id="AXY74445.1"/>
    </source>
</evidence>
<keyword evidence="2" id="KW-1185">Reference proteome</keyword>
<proteinExistence type="predicted"/>
<dbReference type="InterPro" id="IPR051199">
    <property type="entry name" value="LPS_LOS_Heptosyltrfase"/>
</dbReference>
<dbReference type="EMBL" id="CP032157">
    <property type="protein sequence ID" value="AXY74445.1"/>
    <property type="molecule type" value="Genomic_DNA"/>
</dbReference>
<evidence type="ECO:0000313" key="2">
    <source>
        <dbReference type="Proteomes" id="UP000263900"/>
    </source>
</evidence>
<accession>A0A3B7MS49</accession>
<dbReference type="Gene3D" id="3.40.50.2000">
    <property type="entry name" value="Glycogen Phosphorylase B"/>
    <property type="match status" value="2"/>
</dbReference>
<organism evidence="1 2">
    <name type="scientific">Paraflavitalea soli</name>
    <dbReference type="NCBI Taxonomy" id="2315862"/>
    <lineage>
        <taxon>Bacteria</taxon>
        <taxon>Pseudomonadati</taxon>
        <taxon>Bacteroidota</taxon>
        <taxon>Chitinophagia</taxon>
        <taxon>Chitinophagales</taxon>
        <taxon>Chitinophagaceae</taxon>
        <taxon>Paraflavitalea</taxon>
    </lineage>
</organism>
<name>A0A3B7MS49_9BACT</name>
<gene>
    <name evidence="1" type="ORF">D3H65_10855</name>
</gene>
<evidence type="ECO:0008006" key="3">
    <source>
        <dbReference type="Google" id="ProtNLM"/>
    </source>
</evidence>
<dbReference type="GO" id="GO:0005829">
    <property type="term" value="C:cytosol"/>
    <property type="evidence" value="ECO:0007669"/>
    <property type="project" value="TreeGrafter"/>
</dbReference>
<dbReference type="KEGG" id="pseg:D3H65_10855"/>
<dbReference type="GO" id="GO:0008713">
    <property type="term" value="F:ADP-heptose-lipopolysaccharide heptosyltransferase activity"/>
    <property type="evidence" value="ECO:0007669"/>
    <property type="project" value="TreeGrafter"/>
</dbReference>
<dbReference type="SUPFAM" id="SSF53756">
    <property type="entry name" value="UDP-Glycosyltransferase/glycogen phosphorylase"/>
    <property type="match status" value="1"/>
</dbReference>
<dbReference type="Proteomes" id="UP000263900">
    <property type="component" value="Chromosome"/>
</dbReference>
<dbReference type="GO" id="GO:0009244">
    <property type="term" value="P:lipopolysaccharide core region biosynthetic process"/>
    <property type="evidence" value="ECO:0007669"/>
    <property type="project" value="TreeGrafter"/>
</dbReference>
<dbReference type="OrthoDB" id="9768048at2"/>
<dbReference type="AlphaFoldDB" id="A0A3B7MS49"/>